<gene>
    <name evidence="2" type="ORF">LR48_Vigan11g077900</name>
</gene>
<dbReference type="EMBL" id="CM003381">
    <property type="protein sequence ID" value="KOM57746.1"/>
    <property type="molecule type" value="Genomic_DNA"/>
</dbReference>
<evidence type="ECO:0000313" key="3">
    <source>
        <dbReference type="Proteomes" id="UP000053144"/>
    </source>
</evidence>
<feature type="region of interest" description="Disordered" evidence="1">
    <location>
        <begin position="1"/>
        <end position="25"/>
    </location>
</feature>
<accession>A0A0L9VRN6</accession>
<evidence type="ECO:0000256" key="1">
    <source>
        <dbReference type="SAM" id="MobiDB-lite"/>
    </source>
</evidence>
<dbReference type="Gramene" id="KOM57746">
    <property type="protein sequence ID" value="KOM57746"/>
    <property type="gene ID" value="LR48_Vigan11g077900"/>
</dbReference>
<dbReference type="AlphaFoldDB" id="A0A0L9VRN6"/>
<name>A0A0L9VRN6_PHAAN</name>
<organism evidence="2 3">
    <name type="scientific">Phaseolus angularis</name>
    <name type="common">Azuki bean</name>
    <name type="synonym">Vigna angularis</name>
    <dbReference type="NCBI Taxonomy" id="3914"/>
    <lineage>
        <taxon>Eukaryota</taxon>
        <taxon>Viridiplantae</taxon>
        <taxon>Streptophyta</taxon>
        <taxon>Embryophyta</taxon>
        <taxon>Tracheophyta</taxon>
        <taxon>Spermatophyta</taxon>
        <taxon>Magnoliopsida</taxon>
        <taxon>eudicotyledons</taxon>
        <taxon>Gunneridae</taxon>
        <taxon>Pentapetalae</taxon>
        <taxon>rosids</taxon>
        <taxon>fabids</taxon>
        <taxon>Fabales</taxon>
        <taxon>Fabaceae</taxon>
        <taxon>Papilionoideae</taxon>
        <taxon>50 kb inversion clade</taxon>
        <taxon>NPAAA clade</taxon>
        <taxon>indigoferoid/millettioid clade</taxon>
        <taxon>Phaseoleae</taxon>
        <taxon>Vigna</taxon>
    </lineage>
</organism>
<feature type="compositionally biased region" description="Basic and acidic residues" evidence="1">
    <location>
        <begin position="1"/>
        <end position="18"/>
    </location>
</feature>
<protein>
    <submittedName>
        <fullName evidence="2">Uncharacterized protein</fullName>
    </submittedName>
</protein>
<dbReference type="Proteomes" id="UP000053144">
    <property type="component" value="Chromosome 11"/>
</dbReference>
<sequence>MDQLAKKLDKSRSTETSRMKKQAKSSLRGMLESSLGSISDFHTFLFPPIIFNSFRCFAEAPLPLLGASMVQVIESAFLLKERKSSKKQEVTVVIIYLWILEEQVNCTYKG</sequence>
<proteinExistence type="predicted"/>
<reference evidence="3" key="1">
    <citation type="journal article" date="2015" name="Proc. Natl. Acad. Sci. U.S.A.">
        <title>Genome sequencing of adzuki bean (Vigna angularis) provides insight into high starch and low fat accumulation and domestication.</title>
        <authorList>
            <person name="Yang K."/>
            <person name="Tian Z."/>
            <person name="Chen C."/>
            <person name="Luo L."/>
            <person name="Zhao B."/>
            <person name="Wang Z."/>
            <person name="Yu L."/>
            <person name="Li Y."/>
            <person name="Sun Y."/>
            <person name="Li W."/>
            <person name="Chen Y."/>
            <person name="Li Y."/>
            <person name="Zhang Y."/>
            <person name="Ai D."/>
            <person name="Zhao J."/>
            <person name="Shang C."/>
            <person name="Ma Y."/>
            <person name="Wu B."/>
            <person name="Wang M."/>
            <person name="Gao L."/>
            <person name="Sun D."/>
            <person name="Zhang P."/>
            <person name="Guo F."/>
            <person name="Wang W."/>
            <person name="Li Y."/>
            <person name="Wang J."/>
            <person name="Varshney R.K."/>
            <person name="Wang J."/>
            <person name="Ling H.Q."/>
            <person name="Wan P."/>
        </authorList>
    </citation>
    <scope>NUCLEOTIDE SEQUENCE</scope>
    <source>
        <strain evidence="3">cv. Jingnong 6</strain>
    </source>
</reference>
<evidence type="ECO:0000313" key="2">
    <source>
        <dbReference type="EMBL" id="KOM57746.1"/>
    </source>
</evidence>